<accession>A0A8J4FE04</accession>
<keyword evidence="1" id="KW-0812">Transmembrane</keyword>
<dbReference type="EMBL" id="BNCO01000110">
    <property type="protein sequence ID" value="GIL68162.1"/>
    <property type="molecule type" value="Genomic_DNA"/>
</dbReference>
<keyword evidence="3" id="KW-1185">Reference proteome</keyword>
<feature type="transmembrane region" description="Helical" evidence="1">
    <location>
        <begin position="52"/>
        <end position="75"/>
    </location>
</feature>
<name>A0A8J4FE04_9CHLO</name>
<feature type="transmembrane region" description="Helical" evidence="1">
    <location>
        <begin position="12"/>
        <end position="31"/>
    </location>
</feature>
<gene>
    <name evidence="2" type="ORF">Vafri_21440</name>
</gene>
<keyword evidence="1" id="KW-0472">Membrane</keyword>
<evidence type="ECO:0000256" key="1">
    <source>
        <dbReference type="SAM" id="Phobius"/>
    </source>
</evidence>
<reference evidence="2" key="1">
    <citation type="journal article" date="2021" name="Proc. Natl. Acad. Sci. U.S.A.">
        <title>Three genomes in the algal genus Volvox reveal the fate of a haploid sex-determining region after a transition to homothallism.</title>
        <authorList>
            <person name="Yamamoto K."/>
            <person name="Hamaji T."/>
            <person name="Kawai-Toyooka H."/>
            <person name="Matsuzaki R."/>
            <person name="Takahashi F."/>
            <person name="Nishimura Y."/>
            <person name="Kawachi M."/>
            <person name="Noguchi H."/>
            <person name="Minakuchi Y."/>
            <person name="Umen J.G."/>
            <person name="Toyoda A."/>
            <person name="Nozaki H."/>
        </authorList>
    </citation>
    <scope>NUCLEOTIDE SEQUENCE</scope>
    <source>
        <strain evidence="2">NIES-3780</strain>
    </source>
</reference>
<feature type="transmembrane region" description="Helical" evidence="1">
    <location>
        <begin position="87"/>
        <end position="104"/>
    </location>
</feature>
<evidence type="ECO:0000313" key="3">
    <source>
        <dbReference type="Proteomes" id="UP000747399"/>
    </source>
</evidence>
<sequence length="112" mass="12308">MVAPCWPRGPVPWLAIAGMAIGIAGAFFPPARHLPVVKQAYSIGTIIFRSEFGYQLVMGSAIIAHVLEAFITIWICNKNKVSRGHTLGWFGIVLLIGYPGIHKLKIRLKQAK</sequence>
<evidence type="ECO:0000313" key="2">
    <source>
        <dbReference type="EMBL" id="GIL68162.1"/>
    </source>
</evidence>
<organism evidence="2 3">
    <name type="scientific">Volvox africanus</name>
    <dbReference type="NCBI Taxonomy" id="51714"/>
    <lineage>
        <taxon>Eukaryota</taxon>
        <taxon>Viridiplantae</taxon>
        <taxon>Chlorophyta</taxon>
        <taxon>core chlorophytes</taxon>
        <taxon>Chlorophyceae</taxon>
        <taxon>CS clade</taxon>
        <taxon>Chlamydomonadales</taxon>
        <taxon>Volvocaceae</taxon>
        <taxon>Volvox</taxon>
    </lineage>
</organism>
<dbReference type="AlphaFoldDB" id="A0A8J4FE04"/>
<proteinExistence type="predicted"/>
<dbReference type="Proteomes" id="UP000747399">
    <property type="component" value="Unassembled WGS sequence"/>
</dbReference>
<comment type="caution">
    <text evidence="2">The sequence shown here is derived from an EMBL/GenBank/DDBJ whole genome shotgun (WGS) entry which is preliminary data.</text>
</comment>
<protein>
    <submittedName>
        <fullName evidence="2">Uncharacterized protein</fullName>
    </submittedName>
</protein>
<keyword evidence="1" id="KW-1133">Transmembrane helix</keyword>
<dbReference type="Pfam" id="PF14934">
    <property type="entry name" value="TMEM254"/>
    <property type="match status" value="1"/>
</dbReference>
<dbReference type="InterPro" id="IPR028110">
    <property type="entry name" value="TMEM254"/>
</dbReference>